<protein>
    <recommendedName>
        <fullName evidence="2">separase</fullName>
        <ecNumber evidence="2">3.4.22.49</ecNumber>
    </recommendedName>
</protein>
<evidence type="ECO:0000256" key="4">
    <source>
        <dbReference type="ARBA" id="ARBA00022829"/>
    </source>
</evidence>
<evidence type="ECO:0000256" key="1">
    <source>
        <dbReference type="ARBA" id="ARBA00000451"/>
    </source>
</evidence>
<evidence type="ECO:0000256" key="3">
    <source>
        <dbReference type="ARBA" id="ARBA00022801"/>
    </source>
</evidence>
<dbReference type="GO" id="GO:0000280">
    <property type="term" value="P:nuclear division"/>
    <property type="evidence" value="ECO:0007669"/>
    <property type="project" value="UniProtKB-ARBA"/>
</dbReference>
<dbReference type="AlphaFoldDB" id="A0ABC8S220"/>
<evidence type="ECO:0000259" key="5">
    <source>
        <dbReference type="PROSITE" id="PS51700"/>
    </source>
</evidence>
<evidence type="ECO:0000256" key="2">
    <source>
        <dbReference type="ARBA" id="ARBA00012489"/>
    </source>
</evidence>
<keyword evidence="4" id="KW-0159">Chromosome partition</keyword>
<accession>A0ABC8S220</accession>
<dbReference type="GO" id="GO:0016787">
    <property type="term" value="F:hydrolase activity"/>
    <property type="evidence" value="ECO:0007669"/>
    <property type="project" value="UniProtKB-KW"/>
</dbReference>
<dbReference type="InterPro" id="IPR005314">
    <property type="entry name" value="Peptidase_C50"/>
</dbReference>
<dbReference type="GO" id="GO:0098813">
    <property type="term" value="P:nuclear chromosome segregation"/>
    <property type="evidence" value="ECO:0007669"/>
    <property type="project" value="UniProtKB-ARBA"/>
</dbReference>
<dbReference type="InterPro" id="IPR030397">
    <property type="entry name" value="SEPARIN_core_dom"/>
</dbReference>
<evidence type="ECO:0000313" key="7">
    <source>
        <dbReference type="Proteomes" id="UP001642360"/>
    </source>
</evidence>
<dbReference type="PROSITE" id="PS51700">
    <property type="entry name" value="SEPARIN"/>
    <property type="match status" value="1"/>
</dbReference>
<gene>
    <name evidence="6" type="ORF">ILEXP_LOCUS19359</name>
</gene>
<comment type="caution">
    <text evidence="6">The sequence shown here is derived from an EMBL/GenBank/DDBJ whole genome shotgun (WGS) entry which is preliminary data.</text>
</comment>
<comment type="catalytic activity">
    <reaction evidence="1">
        <text>All bonds known to be hydrolyzed by this endopeptidase have arginine in P1 and an acidic residue in P4. P6 is often occupied by an acidic residue or by a hydroxy-amino-acid residue, the phosphorylation of which enhances cleavage.</text>
        <dbReference type="EC" id="3.4.22.49"/>
    </reaction>
</comment>
<feature type="domain" description="Peptidase C50" evidence="5">
    <location>
        <begin position="443"/>
        <end position="537"/>
    </location>
</feature>
<dbReference type="PANTHER" id="PTHR12792:SF0">
    <property type="entry name" value="SEPARIN"/>
    <property type="match status" value="1"/>
</dbReference>
<dbReference type="Proteomes" id="UP001642360">
    <property type="component" value="Unassembled WGS sequence"/>
</dbReference>
<dbReference type="EC" id="3.4.22.49" evidence="2"/>
<sequence>MLSFILCREVPALFQKVSRLLAALFILSTSIRTFSLSSGKALSESQWASYFHQASLGAHLNHQLFTSMIGKQKAQNPMDLEVSCPSSATFIGSARIKALRFAPELLQDLEGYVVKFFERLPRTTVICVSLLGGAYTSLLKELLLYPSSIHAWILFSRLKSNCQPVVILLPVDSILEVGSDDDANSGSGIPYDDKKIVQRWHCPWGYTAIDDVAPLFRQILEQNYLSSSIYPSEDTKKNRSLWWMQRKRLDRHLAKLLSDLEDSWFGPWKYLLLGEWSGCKHLDSVQKKLADDLKCEYRVDVQESLLKVILGGAKYVSEREECVLQLILNKGCYIGGEEYRDHGMSSTLPNTCTGVEGVSQSVFKLILETAHEIEEQECVNREPIILVLDFEVQMLPWENLPILRDQEVYRMPSVGSISATLERCCHPQQHIGVDASVFPIIDPLDAYYVLNPSGDLSGTQIEFENWFRNQNIEGKTGIAPTVAELTVALKSHDLFIYFGHGSGAQYIPGQEIQKLESCAATLLMGCSSGSLSLNGCYTPQGAPLCYLLAGSPVIVANLWEVTDKDIDRFGKAMLDAWVRERSAASIDCSQCNLISNEFKSMNIGGSRRNGKKKLSRKKSPEACNISACNDSCNHRPKIGSFMSQAREACTLPFLIGASPVCYGIPTGIKEKKDL</sequence>
<reference evidence="6 7" key="1">
    <citation type="submission" date="2024-02" db="EMBL/GenBank/DDBJ databases">
        <authorList>
            <person name="Vignale AGUSTIN F."/>
            <person name="Sosa J E."/>
            <person name="Modenutti C."/>
        </authorList>
    </citation>
    <scope>NUCLEOTIDE SEQUENCE [LARGE SCALE GENOMIC DNA]</scope>
</reference>
<dbReference type="EMBL" id="CAUOFW020002103">
    <property type="protein sequence ID" value="CAK9151204.1"/>
    <property type="molecule type" value="Genomic_DNA"/>
</dbReference>
<name>A0ABC8S220_9AQUA</name>
<proteinExistence type="predicted"/>
<organism evidence="6 7">
    <name type="scientific">Ilex paraguariensis</name>
    <name type="common">yerba mate</name>
    <dbReference type="NCBI Taxonomy" id="185542"/>
    <lineage>
        <taxon>Eukaryota</taxon>
        <taxon>Viridiplantae</taxon>
        <taxon>Streptophyta</taxon>
        <taxon>Embryophyta</taxon>
        <taxon>Tracheophyta</taxon>
        <taxon>Spermatophyta</taxon>
        <taxon>Magnoliopsida</taxon>
        <taxon>eudicotyledons</taxon>
        <taxon>Gunneridae</taxon>
        <taxon>Pentapetalae</taxon>
        <taxon>asterids</taxon>
        <taxon>campanulids</taxon>
        <taxon>Aquifoliales</taxon>
        <taxon>Aquifoliaceae</taxon>
        <taxon>Ilex</taxon>
    </lineage>
</organism>
<evidence type="ECO:0000313" key="6">
    <source>
        <dbReference type="EMBL" id="CAK9151204.1"/>
    </source>
</evidence>
<keyword evidence="3" id="KW-0378">Hydrolase</keyword>
<dbReference type="Pfam" id="PF03568">
    <property type="entry name" value="Separin_C"/>
    <property type="match status" value="1"/>
</dbReference>
<keyword evidence="7" id="KW-1185">Reference proteome</keyword>
<dbReference type="PANTHER" id="PTHR12792">
    <property type="entry name" value="EXTRA SPINDLE POLES 1-RELATED"/>
    <property type="match status" value="1"/>
</dbReference>